<dbReference type="EMBL" id="JXMS01000028">
    <property type="protein sequence ID" value="OBQ46236.1"/>
    <property type="molecule type" value="Genomic_DNA"/>
</dbReference>
<dbReference type="InterPro" id="IPR003708">
    <property type="entry name" value="SecB"/>
</dbReference>
<reference evidence="5 6" key="1">
    <citation type="submission" date="2015-01" db="EMBL/GenBank/DDBJ databases">
        <title>Desulfovibrio sp. JC271 draft genome sequence.</title>
        <authorList>
            <person name="Shivani Y."/>
            <person name="Subhash Y."/>
            <person name="Sasikala C."/>
            <person name="Ramana C.V."/>
        </authorList>
    </citation>
    <scope>NUCLEOTIDE SEQUENCE [LARGE SCALE GENOMIC DNA]</scope>
    <source>
        <strain evidence="5 6">JC271</strain>
    </source>
</reference>
<keyword evidence="3" id="KW-0653">Protein transport</keyword>
<evidence type="ECO:0000256" key="1">
    <source>
        <dbReference type="ARBA" id="ARBA00009990"/>
    </source>
</evidence>
<keyword evidence="4" id="KW-0811">Translocation</keyword>
<comment type="similarity">
    <text evidence="1">Belongs to the SecB family.</text>
</comment>
<keyword evidence="6" id="KW-1185">Reference proteome</keyword>
<dbReference type="PANTHER" id="PTHR36918">
    <property type="match status" value="1"/>
</dbReference>
<evidence type="ECO:0000313" key="6">
    <source>
        <dbReference type="Proteomes" id="UP000091979"/>
    </source>
</evidence>
<name>A0A1B7XA58_9BACT</name>
<evidence type="ECO:0000256" key="3">
    <source>
        <dbReference type="ARBA" id="ARBA00022927"/>
    </source>
</evidence>
<evidence type="ECO:0008006" key="7">
    <source>
        <dbReference type="Google" id="ProtNLM"/>
    </source>
</evidence>
<dbReference type="STRING" id="1560234.SP90_13650"/>
<evidence type="ECO:0000313" key="5">
    <source>
        <dbReference type="EMBL" id="OBQ46236.1"/>
    </source>
</evidence>
<dbReference type="RefSeq" id="WP_066857378.1">
    <property type="nucleotide sequence ID" value="NZ_JXMS01000028.1"/>
</dbReference>
<organism evidence="5 6">
    <name type="scientific">Halodesulfovibrio spirochaetisodalis</name>
    <dbReference type="NCBI Taxonomy" id="1560234"/>
    <lineage>
        <taxon>Bacteria</taxon>
        <taxon>Pseudomonadati</taxon>
        <taxon>Thermodesulfobacteriota</taxon>
        <taxon>Desulfovibrionia</taxon>
        <taxon>Desulfovibrionales</taxon>
        <taxon>Desulfovibrionaceae</taxon>
        <taxon>Halodesulfovibrio</taxon>
    </lineage>
</organism>
<dbReference type="PATRIC" id="fig|1560234.3.peg.1843"/>
<dbReference type="Gene3D" id="3.10.420.10">
    <property type="entry name" value="SecB-like"/>
    <property type="match status" value="1"/>
</dbReference>
<dbReference type="SUPFAM" id="SSF54611">
    <property type="entry name" value="SecB-like"/>
    <property type="match status" value="1"/>
</dbReference>
<evidence type="ECO:0000256" key="4">
    <source>
        <dbReference type="ARBA" id="ARBA00023010"/>
    </source>
</evidence>
<dbReference type="PRINTS" id="PR01594">
    <property type="entry name" value="SECBCHAPRONE"/>
</dbReference>
<dbReference type="GO" id="GO:0015031">
    <property type="term" value="P:protein transport"/>
    <property type="evidence" value="ECO:0007669"/>
    <property type="project" value="UniProtKB-KW"/>
</dbReference>
<evidence type="ECO:0000256" key="2">
    <source>
        <dbReference type="ARBA" id="ARBA00022448"/>
    </source>
</evidence>
<dbReference type="AlphaFoldDB" id="A0A1B7XA58"/>
<dbReference type="Proteomes" id="UP000091979">
    <property type="component" value="Unassembled WGS sequence"/>
</dbReference>
<dbReference type="GO" id="GO:0051082">
    <property type="term" value="F:unfolded protein binding"/>
    <property type="evidence" value="ECO:0007669"/>
    <property type="project" value="InterPro"/>
</dbReference>
<dbReference type="Pfam" id="PF02556">
    <property type="entry name" value="SecB"/>
    <property type="match status" value="1"/>
</dbReference>
<sequence length="128" mass="14655">MKVHNINLVHVEFYGNALSDKQSGDISIAVRREYHISDDKKYLTVILGLKTTDDEAAPFSFRIEYAGLFFIEKDDQKRIEEIGQKDAPEMMLPYLRETATSLLLKSGFPPIDIPSLNFDNIQFPSQED</sequence>
<gene>
    <name evidence="5" type="ORF">SP90_13650</name>
</gene>
<dbReference type="GO" id="GO:0051262">
    <property type="term" value="P:protein tetramerization"/>
    <property type="evidence" value="ECO:0007669"/>
    <property type="project" value="InterPro"/>
</dbReference>
<dbReference type="InterPro" id="IPR035958">
    <property type="entry name" value="SecB-like_sf"/>
</dbReference>
<keyword evidence="2" id="KW-0813">Transport</keyword>
<protein>
    <recommendedName>
        <fullName evidence="7">Preprotein translocase subunit SecB</fullName>
    </recommendedName>
</protein>
<dbReference type="PANTHER" id="PTHR36918:SF1">
    <property type="entry name" value="PROTEIN-EXPORT PROTEIN SECB"/>
    <property type="match status" value="1"/>
</dbReference>
<accession>A0A1B7XA58</accession>
<comment type="caution">
    <text evidence="5">The sequence shown here is derived from an EMBL/GenBank/DDBJ whole genome shotgun (WGS) entry which is preliminary data.</text>
</comment>
<proteinExistence type="inferred from homology"/>
<dbReference type="OrthoDB" id="9795145at2"/>